<dbReference type="InterPro" id="IPR048301">
    <property type="entry name" value="NucS_C"/>
</dbReference>
<dbReference type="GO" id="GO:0004519">
    <property type="term" value="F:endonuclease activity"/>
    <property type="evidence" value="ECO:0007669"/>
    <property type="project" value="InterPro"/>
</dbReference>
<protein>
    <recommendedName>
        <fullName evidence="1">Endonuclease NucS C-terminal domain-containing protein</fullName>
    </recommendedName>
</protein>
<organism evidence="2 3">
    <name type="scientific">Blastococcus tunisiensis</name>
    <dbReference type="NCBI Taxonomy" id="1798228"/>
    <lineage>
        <taxon>Bacteria</taxon>
        <taxon>Bacillati</taxon>
        <taxon>Actinomycetota</taxon>
        <taxon>Actinomycetes</taxon>
        <taxon>Geodermatophilales</taxon>
        <taxon>Geodermatophilaceae</taxon>
        <taxon>Blastococcus</taxon>
    </lineage>
</organism>
<dbReference type="AlphaFoldDB" id="A0A1I2B8P8"/>
<dbReference type="Gene3D" id="3.40.1350.10">
    <property type="match status" value="1"/>
</dbReference>
<gene>
    <name evidence="2" type="ORF">SAMN05216574_10488</name>
</gene>
<dbReference type="Proteomes" id="UP000198589">
    <property type="component" value="Unassembled WGS sequence"/>
</dbReference>
<accession>A0A1I2B8P8</accession>
<dbReference type="OrthoDB" id="570199at2"/>
<proteinExistence type="predicted"/>
<reference evidence="3" key="1">
    <citation type="submission" date="2016-10" db="EMBL/GenBank/DDBJ databases">
        <authorList>
            <person name="Varghese N."/>
            <person name="Submissions S."/>
        </authorList>
    </citation>
    <scope>NUCLEOTIDE SEQUENCE [LARGE SCALE GENOMIC DNA]</scope>
    <source>
        <strain evidence="3">DSM 46838</strain>
    </source>
</reference>
<keyword evidence="3" id="KW-1185">Reference proteome</keyword>
<evidence type="ECO:0000313" key="2">
    <source>
        <dbReference type="EMBL" id="SFE52511.1"/>
    </source>
</evidence>
<dbReference type="EMBL" id="FOND01000004">
    <property type="protein sequence ID" value="SFE52511.1"/>
    <property type="molecule type" value="Genomic_DNA"/>
</dbReference>
<evidence type="ECO:0000259" key="1">
    <source>
        <dbReference type="Pfam" id="PF01939"/>
    </source>
</evidence>
<dbReference type="RefSeq" id="WP_092195991.1">
    <property type="nucleotide sequence ID" value="NZ_FOND01000004.1"/>
</dbReference>
<dbReference type="STRING" id="1798228.SAMN05216574_10488"/>
<name>A0A1I2B8P8_9ACTN</name>
<dbReference type="Pfam" id="PF01939">
    <property type="entry name" value="NucS_C"/>
    <property type="match status" value="1"/>
</dbReference>
<dbReference type="GO" id="GO:0003676">
    <property type="term" value="F:nucleic acid binding"/>
    <property type="evidence" value="ECO:0007669"/>
    <property type="project" value="InterPro"/>
</dbReference>
<dbReference type="InterPro" id="IPR011856">
    <property type="entry name" value="tRNA_endonuc-like_dom_sf"/>
</dbReference>
<feature type="domain" description="Endonuclease NucS C-terminal" evidence="1">
    <location>
        <begin position="26"/>
        <end position="98"/>
    </location>
</feature>
<sequence length="361" mass="40245">MPLEVGLWRIDGGKPVKVPATGVPLESQLETMIEADPTILGTPLLLIGRQVPTDFGKFIDLLAIDDEGALHVLELKRDRTPREVVAQLLDYGSWVRSLSHEQVIDIFANYKPGVAFEQEWTDTFAADVPEELNDGHRLTVVAGDVDPATERIIAYLSDFSVPINVVFFRYFDDGERAYLARTWLMDEARTPARKAGAGRGGTKEAWNEQDWYVSFGEESGNRSWEDASRYGFVSAGGAEWFSRTLRKLPIGARVFACIPGTGYVGVGTVAGEARPFEDAVVDLEGELVKLADQPLAAAYQHPPRPNGEEHREYVVPVTWERTRPRSDAYWVKGMFANQNSACKLRNRFTLEQLATAFHLGE</sequence>
<evidence type="ECO:0000313" key="3">
    <source>
        <dbReference type="Proteomes" id="UP000198589"/>
    </source>
</evidence>